<dbReference type="Pfam" id="PF00041">
    <property type="entry name" value="fn3"/>
    <property type="match status" value="3"/>
</dbReference>
<dbReference type="PANTHER" id="PTHR46957:SF3">
    <property type="entry name" value="CYTOKINE RECEPTOR"/>
    <property type="match status" value="1"/>
</dbReference>
<accession>A0ABM0LWB1</accession>
<dbReference type="InterPro" id="IPR050713">
    <property type="entry name" value="RTP_Phos/Ushers"/>
</dbReference>
<keyword evidence="4" id="KW-1185">Reference proteome</keyword>
<evidence type="ECO:0000256" key="2">
    <source>
        <dbReference type="SAM" id="Phobius"/>
    </source>
</evidence>
<dbReference type="GeneID" id="102804534"/>
<feature type="domain" description="Fibronectin type-III" evidence="3">
    <location>
        <begin position="1"/>
        <end position="59"/>
    </location>
</feature>
<dbReference type="RefSeq" id="XP_006812052.1">
    <property type="nucleotide sequence ID" value="XM_006811989.1"/>
</dbReference>
<feature type="transmembrane region" description="Helical" evidence="2">
    <location>
        <begin position="485"/>
        <end position="507"/>
    </location>
</feature>
<dbReference type="PANTHER" id="PTHR46957">
    <property type="entry name" value="CYTOKINE RECEPTOR"/>
    <property type="match status" value="1"/>
</dbReference>
<gene>
    <name evidence="5" type="primary">LOC102804534</name>
</gene>
<name>A0ABM0LWB1_SACKO</name>
<keyword evidence="2" id="KW-0812">Transmembrane</keyword>
<feature type="domain" description="Fibronectin type-III" evidence="3">
    <location>
        <begin position="369"/>
        <end position="464"/>
    </location>
</feature>
<proteinExistence type="predicted"/>
<dbReference type="SMART" id="SM00060">
    <property type="entry name" value="FN3"/>
    <property type="match status" value="4"/>
</dbReference>
<feature type="domain" description="Fibronectin type-III" evidence="3">
    <location>
        <begin position="163"/>
        <end position="259"/>
    </location>
</feature>
<dbReference type="PROSITE" id="PS50853">
    <property type="entry name" value="FN3"/>
    <property type="match status" value="5"/>
</dbReference>
<keyword evidence="2" id="KW-1133">Transmembrane helix</keyword>
<evidence type="ECO:0000313" key="4">
    <source>
        <dbReference type="Proteomes" id="UP000694865"/>
    </source>
</evidence>
<sequence>MPIDSRESDIIADEFDNRGGNLVIEDLSPFSSYMCYVLAYTSRGISPSSELVYFKMLEDVPSVAPTFTLSSNSPNIILIYWESIPSENRNGIIVSYKIFYRNEATTEQSVVELDSNLNYYLLNNLDGNTLYHIAMSASTNVGEGVKSEWSSRTTAANPDPTIPNAPVMELVQVNSSTVKVHWSMQLGNVSSPITGFKLYYASAKNEEHRTGPVMLPSNAMMYVLSGLSPSTRYFVELLAYNQIGDGRDATGYVETSDLSEGPVDKILPVPPYPNINNIVPLNSTAIYLSWDKPQTMLTIVCYTLRVTPLYTANATMVRRETSNLRQYVLNSLKPFTRYLIAIKAHTPTTESRFSLDESVDTPQDKPWSAPVNVLVKEHSTHSVVIQWSPPDLPNGIITRYIILYNVNTTLPEDLWDKDEKEGTVTKSIINNLQLGYEYYFVMKASTKVGEGPATAPIPFKMPGSYSYDINTEHPTESPSVSTVNITGILIGVSLGIGTIILCMVILICKVRYGCLVPCNKPSTCEVHIPTANGHIPCSNGNGHLKVELDSFSTPMLSPTLQEETSFIDTKGGNGDVSMNGFGPSGFYHRPPQSHIPQMAAAHPLLSDVHPADEDCNNEDEVLEEDENTGILNNLRNSKTAATLPDAATQGYHGNTDENSSNESVASSPVQASVVPQDSGNTKVTINSNSSTGVSICERRTPPSCELDEYEHSSRDDISSSTSKR</sequence>
<feature type="domain" description="Fibronectin type-III" evidence="3">
    <location>
        <begin position="61"/>
        <end position="157"/>
    </location>
</feature>
<dbReference type="SUPFAM" id="SSF49265">
    <property type="entry name" value="Fibronectin type III"/>
    <property type="match status" value="3"/>
</dbReference>
<feature type="compositionally biased region" description="Polar residues" evidence="1">
    <location>
        <begin position="677"/>
        <end position="693"/>
    </location>
</feature>
<dbReference type="CDD" id="cd00063">
    <property type="entry name" value="FN3"/>
    <property type="match status" value="4"/>
</dbReference>
<dbReference type="InterPro" id="IPR013783">
    <property type="entry name" value="Ig-like_fold"/>
</dbReference>
<dbReference type="InterPro" id="IPR003961">
    <property type="entry name" value="FN3_dom"/>
</dbReference>
<reference evidence="5" key="1">
    <citation type="submission" date="2025-08" db="UniProtKB">
        <authorList>
            <consortium name="RefSeq"/>
        </authorList>
    </citation>
    <scope>IDENTIFICATION</scope>
    <source>
        <tissue evidence="5">Testes</tissue>
    </source>
</reference>
<keyword evidence="2" id="KW-0472">Membrane</keyword>
<evidence type="ECO:0000256" key="1">
    <source>
        <dbReference type="SAM" id="MobiDB-lite"/>
    </source>
</evidence>
<feature type="region of interest" description="Disordered" evidence="1">
    <location>
        <begin position="646"/>
        <end position="724"/>
    </location>
</feature>
<feature type="compositionally biased region" description="Low complexity" evidence="1">
    <location>
        <begin position="663"/>
        <end position="676"/>
    </location>
</feature>
<dbReference type="Proteomes" id="UP000694865">
    <property type="component" value="Unplaced"/>
</dbReference>
<feature type="domain" description="Fibronectin type-III" evidence="3">
    <location>
        <begin position="270"/>
        <end position="364"/>
    </location>
</feature>
<evidence type="ECO:0000259" key="3">
    <source>
        <dbReference type="PROSITE" id="PS50853"/>
    </source>
</evidence>
<dbReference type="InterPro" id="IPR036116">
    <property type="entry name" value="FN3_sf"/>
</dbReference>
<protein>
    <submittedName>
        <fullName evidence="5">Protogenin-like</fullName>
    </submittedName>
</protein>
<evidence type="ECO:0000313" key="5">
    <source>
        <dbReference type="RefSeq" id="XP_006812052.1"/>
    </source>
</evidence>
<dbReference type="Gene3D" id="2.60.40.10">
    <property type="entry name" value="Immunoglobulins"/>
    <property type="match status" value="5"/>
</dbReference>
<organism evidence="4 5">
    <name type="scientific">Saccoglossus kowalevskii</name>
    <name type="common">Acorn worm</name>
    <dbReference type="NCBI Taxonomy" id="10224"/>
    <lineage>
        <taxon>Eukaryota</taxon>
        <taxon>Metazoa</taxon>
        <taxon>Hemichordata</taxon>
        <taxon>Enteropneusta</taxon>
        <taxon>Harrimaniidae</taxon>
        <taxon>Saccoglossus</taxon>
    </lineage>
</organism>